<keyword evidence="2" id="KW-1133">Transmembrane helix</keyword>
<dbReference type="Proteomes" id="UP000054538">
    <property type="component" value="Unassembled WGS sequence"/>
</dbReference>
<reference evidence="3 4" key="1">
    <citation type="submission" date="2014-04" db="EMBL/GenBank/DDBJ databases">
        <authorList>
            <consortium name="DOE Joint Genome Institute"/>
            <person name="Kuo A."/>
            <person name="Kohler A."/>
            <person name="Jargeat P."/>
            <person name="Nagy L.G."/>
            <person name="Floudas D."/>
            <person name="Copeland A."/>
            <person name="Barry K.W."/>
            <person name="Cichocki N."/>
            <person name="Veneault-Fourrey C."/>
            <person name="LaButti K."/>
            <person name="Lindquist E.A."/>
            <person name="Lipzen A."/>
            <person name="Lundell T."/>
            <person name="Morin E."/>
            <person name="Murat C."/>
            <person name="Sun H."/>
            <person name="Tunlid A."/>
            <person name="Henrissat B."/>
            <person name="Grigoriev I.V."/>
            <person name="Hibbett D.S."/>
            <person name="Martin F."/>
            <person name="Nordberg H.P."/>
            <person name="Cantor M.N."/>
            <person name="Hua S.X."/>
        </authorList>
    </citation>
    <scope>NUCLEOTIDE SEQUENCE [LARGE SCALE GENOMIC DNA]</scope>
    <source>
        <strain evidence="3 4">Ve08.2h10</strain>
    </source>
</reference>
<dbReference type="Gene3D" id="3.40.50.150">
    <property type="entry name" value="Vaccinia Virus protein VP39"/>
    <property type="match status" value="1"/>
</dbReference>
<dbReference type="EMBL" id="KN826198">
    <property type="protein sequence ID" value="KIK79741.1"/>
    <property type="molecule type" value="Genomic_DNA"/>
</dbReference>
<feature type="transmembrane region" description="Helical" evidence="2">
    <location>
        <begin position="73"/>
        <end position="96"/>
    </location>
</feature>
<dbReference type="OrthoDB" id="2016285at2759"/>
<dbReference type="Pfam" id="PF01564">
    <property type="entry name" value="Spermine_synth"/>
    <property type="match status" value="1"/>
</dbReference>
<accession>A0A0D0D7N8</accession>
<evidence type="ECO:0008006" key="5">
    <source>
        <dbReference type="Google" id="ProtNLM"/>
    </source>
</evidence>
<keyword evidence="2" id="KW-0472">Membrane</keyword>
<keyword evidence="2" id="KW-0812">Transmembrane</keyword>
<organism evidence="3 4">
    <name type="scientific">Paxillus rubicundulus Ve08.2h10</name>
    <dbReference type="NCBI Taxonomy" id="930991"/>
    <lineage>
        <taxon>Eukaryota</taxon>
        <taxon>Fungi</taxon>
        <taxon>Dikarya</taxon>
        <taxon>Basidiomycota</taxon>
        <taxon>Agaricomycotina</taxon>
        <taxon>Agaricomycetes</taxon>
        <taxon>Agaricomycetidae</taxon>
        <taxon>Boletales</taxon>
        <taxon>Paxilineae</taxon>
        <taxon>Paxillaceae</taxon>
        <taxon>Paxillus</taxon>
    </lineage>
</organism>
<dbReference type="AlphaFoldDB" id="A0A0D0D7N8"/>
<dbReference type="HOGENOM" id="CLU_017511_1_0_1"/>
<keyword evidence="1" id="KW-0620">Polyamine biosynthesis</keyword>
<dbReference type="InParanoid" id="A0A0D0D7N8"/>
<dbReference type="GO" id="GO:0006596">
    <property type="term" value="P:polyamine biosynthetic process"/>
    <property type="evidence" value="ECO:0007669"/>
    <property type="project" value="UniProtKB-KW"/>
</dbReference>
<dbReference type="PANTHER" id="PTHR43317">
    <property type="entry name" value="THERMOSPERMINE SYNTHASE ACAULIS5"/>
    <property type="match status" value="1"/>
</dbReference>
<evidence type="ECO:0000313" key="4">
    <source>
        <dbReference type="Proteomes" id="UP000054538"/>
    </source>
</evidence>
<feature type="transmembrane region" description="Helical" evidence="2">
    <location>
        <begin position="102"/>
        <end position="124"/>
    </location>
</feature>
<evidence type="ECO:0000313" key="3">
    <source>
        <dbReference type="EMBL" id="KIK79741.1"/>
    </source>
</evidence>
<dbReference type="PANTHER" id="PTHR43317:SF1">
    <property type="entry name" value="THERMOSPERMINE SYNTHASE ACAULIS5"/>
    <property type="match status" value="1"/>
</dbReference>
<dbReference type="InterPro" id="IPR029063">
    <property type="entry name" value="SAM-dependent_MTases_sf"/>
</dbReference>
<feature type="transmembrane region" description="Helical" evidence="2">
    <location>
        <begin position="12"/>
        <end position="30"/>
    </location>
</feature>
<dbReference type="SUPFAM" id="SSF53335">
    <property type="entry name" value="S-adenosyl-L-methionine-dependent methyltransferases"/>
    <property type="match status" value="1"/>
</dbReference>
<proteinExistence type="predicted"/>
<evidence type="ECO:0000256" key="1">
    <source>
        <dbReference type="ARBA" id="ARBA00023115"/>
    </source>
</evidence>
<reference evidence="4" key="2">
    <citation type="submission" date="2015-01" db="EMBL/GenBank/DDBJ databases">
        <title>Evolutionary Origins and Diversification of the Mycorrhizal Mutualists.</title>
        <authorList>
            <consortium name="DOE Joint Genome Institute"/>
            <consortium name="Mycorrhizal Genomics Consortium"/>
            <person name="Kohler A."/>
            <person name="Kuo A."/>
            <person name="Nagy L.G."/>
            <person name="Floudas D."/>
            <person name="Copeland A."/>
            <person name="Barry K.W."/>
            <person name="Cichocki N."/>
            <person name="Veneault-Fourrey C."/>
            <person name="LaButti K."/>
            <person name="Lindquist E.A."/>
            <person name="Lipzen A."/>
            <person name="Lundell T."/>
            <person name="Morin E."/>
            <person name="Murat C."/>
            <person name="Riley R."/>
            <person name="Ohm R."/>
            <person name="Sun H."/>
            <person name="Tunlid A."/>
            <person name="Henrissat B."/>
            <person name="Grigoriev I.V."/>
            <person name="Hibbett D.S."/>
            <person name="Martin F."/>
        </authorList>
    </citation>
    <scope>NUCLEOTIDE SEQUENCE [LARGE SCALE GENOMIC DNA]</scope>
    <source>
        <strain evidence="4">Ve08.2h10</strain>
    </source>
</reference>
<protein>
    <recommendedName>
        <fullName evidence="5">Spermidine synthase</fullName>
    </recommendedName>
</protein>
<dbReference type="NCBIfam" id="NF037959">
    <property type="entry name" value="MFS_SpdSyn"/>
    <property type="match status" value="1"/>
</dbReference>
<keyword evidence="4" id="KW-1185">Reference proteome</keyword>
<name>A0A0D0D7N8_9AGAM</name>
<evidence type="ECO:0000256" key="2">
    <source>
        <dbReference type="SAM" id="Phobius"/>
    </source>
</evidence>
<sequence>MPTAEAKAATWISAKASLSIFTISVGISLFTSAYERAVNPLFGSVATEKYLNYVIHGNTALGVILPRLPRPRLVLVLAILIQVASHTSYWISVFAARHGDPVVGPLVAHSMVLAPVIYLAVSLAMSIDSRLATMALAANALQLRPIILFITHQLSLDTHQDTVFLILGSLAFFAWAWQRIDAETSSSRRSSPSAISSAISLTKKLWPLSIPITFILFPVFRSPTLSGARSLPYESSYYPLRILSSKDSVTGVVVVGELLPPKAEEAGSANLHSIRYLRASHSILGGVWTGSKVASVNDFPSRTDQVGTPLGDSIYSAFVLQEAVRLVNSTQQGKDGKWENALVIGLGAGISADGFAQHGISTTVVEIDPAVYDAARQYFGLGHLGDDKVFLEDARGWVHKRQSAMQLDEGRTLSKFELVVHDCFSGGGVPQHLFSVEFWNDLISIMSPEGVVAVNFAGKLGSQSSRAVISTLLKAFGQCRTFHDMLEPMPEEQLHSDFLNMVFFCSPSPAPLMFRPSVDADYLHSYLRHHVLSSLDEREVSITQVRGGVAWSKATEEQFLLTDVDNKLDEWQREEAMEHWKLMRRILPDIVWETY</sequence>
<gene>
    <name evidence="3" type="ORF">PAXRUDRAFT_16167</name>
</gene>